<evidence type="ECO:0000313" key="1">
    <source>
        <dbReference type="EMBL" id="GFR21793.1"/>
    </source>
</evidence>
<dbReference type="AlphaFoldDB" id="A0A8X6HEA6"/>
<dbReference type="PANTHER" id="PTHR47326:SF1">
    <property type="entry name" value="HTH PSQ-TYPE DOMAIN-CONTAINING PROTEIN"/>
    <property type="match status" value="1"/>
</dbReference>
<gene>
    <name evidence="1" type="primary">AVEN_98343_1</name>
    <name evidence="1" type="ORF">TNCT_637431</name>
</gene>
<dbReference type="OrthoDB" id="6425040at2759"/>
<dbReference type="EMBL" id="BMAO01018192">
    <property type="protein sequence ID" value="GFR21793.1"/>
    <property type="molecule type" value="Genomic_DNA"/>
</dbReference>
<reference evidence="1" key="1">
    <citation type="submission" date="2020-07" db="EMBL/GenBank/DDBJ databases">
        <title>Multicomponent nature underlies the extraordinary mechanical properties of spider dragline silk.</title>
        <authorList>
            <person name="Kono N."/>
            <person name="Nakamura H."/>
            <person name="Mori M."/>
            <person name="Yoshida Y."/>
            <person name="Ohtoshi R."/>
            <person name="Malay A.D."/>
            <person name="Moran D.A.P."/>
            <person name="Tomita M."/>
            <person name="Numata K."/>
            <person name="Arakawa K."/>
        </authorList>
    </citation>
    <scope>NUCLEOTIDE SEQUENCE</scope>
</reference>
<dbReference type="PANTHER" id="PTHR47326">
    <property type="entry name" value="TRANSPOSABLE ELEMENT TC3 TRANSPOSASE-LIKE PROTEIN"/>
    <property type="match status" value="1"/>
</dbReference>
<dbReference type="Gene3D" id="3.30.420.10">
    <property type="entry name" value="Ribonuclease H-like superfamily/Ribonuclease H"/>
    <property type="match status" value="1"/>
</dbReference>
<dbReference type="Proteomes" id="UP000887116">
    <property type="component" value="Unassembled WGS sequence"/>
</dbReference>
<comment type="caution">
    <text evidence="1">The sequence shown here is derived from an EMBL/GenBank/DDBJ whole genome shotgun (WGS) entry which is preliminary data.</text>
</comment>
<sequence>MTSSKSTEHRLLRSERLYQFRYTIVQGLKPDECQKRLASCEWLLQQQNTDNGFIAHILWTKEAFFPRNRVFNHHNSHIWSQVNPAEETSGTLGRHTRGSPAWTISVA</sequence>
<protein>
    <submittedName>
        <fullName evidence="1">Uncharacterized protein</fullName>
    </submittedName>
</protein>
<dbReference type="InterPro" id="IPR036397">
    <property type="entry name" value="RNaseH_sf"/>
</dbReference>
<evidence type="ECO:0000313" key="2">
    <source>
        <dbReference type="Proteomes" id="UP000887116"/>
    </source>
</evidence>
<accession>A0A8X6HEA6</accession>
<organism evidence="1 2">
    <name type="scientific">Trichonephila clavata</name>
    <name type="common">Joro spider</name>
    <name type="synonym">Nephila clavata</name>
    <dbReference type="NCBI Taxonomy" id="2740835"/>
    <lineage>
        <taxon>Eukaryota</taxon>
        <taxon>Metazoa</taxon>
        <taxon>Ecdysozoa</taxon>
        <taxon>Arthropoda</taxon>
        <taxon>Chelicerata</taxon>
        <taxon>Arachnida</taxon>
        <taxon>Araneae</taxon>
        <taxon>Araneomorphae</taxon>
        <taxon>Entelegynae</taxon>
        <taxon>Araneoidea</taxon>
        <taxon>Nephilidae</taxon>
        <taxon>Trichonephila</taxon>
    </lineage>
</organism>
<dbReference type="GO" id="GO:0003676">
    <property type="term" value="F:nucleic acid binding"/>
    <property type="evidence" value="ECO:0007669"/>
    <property type="project" value="InterPro"/>
</dbReference>
<proteinExistence type="predicted"/>
<keyword evidence="2" id="KW-1185">Reference proteome</keyword>
<name>A0A8X6HEA6_TRICU</name>